<comment type="caution">
    <text evidence="1">The sequence shown here is derived from an EMBL/GenBank/DDBJ whole genome shotgun (WGS) entry which is preliminary data.</text>
</comment>
<evidence type="ECO:0000313" key="1">
    <source>
        <dbReference type="EMBL" id="RSL30889.1"/>
    </source>
</evidence>
<proteinExistence type="predicted"/>
<gene>
    <name evidence="1" type="ORF">D7Z54_23210</name>
</gene>
<keyword evidence="2" id="KW-1185">Reference proteome</keyword>
<evidence type="ECO:0000313" key="2">
    <source>
        <dbReference type="Proteomes" id="UP000275076"/>
    </source>
</evidence>
<protein>
    <submittedName>
        <fullName evidence="1">Uncharacterized protein</fullName>
    </submittedName>
</protein>
<dbReference type="OrthoDB" id="2427324at2"/>
<sequence length="94" mass="11265">MNYECRVEKDYIVYNILLMNLSLCKKTVHPKKVTRIKFKRFGWWKKGAIVEVKKEVNIRLIDFKSDRLFEELNMFGEGNGISVIKTKDYLFLEN</sequence>
<dbReference type="EMBL" id="RBVX01000030">
    <property type="protein sequence ID" value="RSL30889.1"/>
    <property type="molecule type" value="Genomic_DNA"/>
</dbReference>
<reference evidence="1 2" key="1">
    <citation type="submission" date="2018-10" db="EMBL/GenBank/DDBJ databases">
        <title>Draft genome sequence of Bacillus salarius IM0101, isolated from a hypersaline soil in Inner Mongolia, China.</title>
        <authorList>
            <person name="Yamprayoonswat W."/>
            <person name="Boonvisut S."/>
            <person name="Jumpathong W."/>
            <person name="Sittihan S."/>
            <person name="Ruangsuj P."/>
            <person name="Wanthongcharoen S."/>
            <person name="Thongpramul N."/>
            <person name="Pimmason S."/>
            <person name="Yu B."/>
            <person name="Yasawong M."/>
        </authorList>
    </citation>
    <scope>NUCLEOTIDE SEQUENCE [LARGE SCALE GENOMIC DNA]</scope>
    <source>
        <strain evidence="1 2">IM0101</strain>
    </source>
</reference>
<dbReference type="AlphaFoldDB" id="A0A3R9P5S0"/>
<name>A0A3R9P5S0_9BACI</name>
<accession>A0A3R9P5S0</accession>
<organism evidence="1 2">
    <name type="scientific">Salibacterium salarium</name>
    <dbReference type="NCBI Taxonomy" id="284579"/>
    <lineage>
        <taxon>Bacteria</taxon>
        <taxon>Bacillati</taxon>
        <taxon>Bacillota</taxon>
        <taxon>Bacilli</taxon>
        <taxon>Bacillales</taxon>
        <taxon>Bacillaceae</taxon>
    </lineage>
</organism>
<dbReference type="Proteomes" id="UP000275076">
    <property type="component" value="Unassembled WGS sequence"/>
</dbReference>
<dbReference type="RefSeq" id="WP_125559556.1">
    <property type="nucleotide sequence ID" value="NZ_RBVX01000030.1"/>
</dbReference>